<feature type="compositionally biased region" description="Polar residues" evidence="1">
    <location>
        <begin position="71"/>
        <end position="87"/>
    </location>
</feature>
<reference evidence="2 3" key="1">
    <citation type="submission" date="2015-09" db="EMBL/GenBank/DDBJ databases">
        <title>Draft genome of the parasitic nematode Teladorsagia circumcincta isolate WARC Sus (inbred).</title>
        <authorList>
            <person name="Mitreva M."/>
        </authorList>
    </citation>
    <scope>NUCLEOTIDE SEQUENCE [LARGE SCALE GENOMIC DNA]</scope>
    <source>
        <strain evidence="2 3">S</strain>
    </source>
</reference>
<name>A0A2G9V750_TELCI</name>
<protein>
    <submittedName>
        <fullName evidence="2">Uncharacterized protein</fullName>
    </submittedName>
</protein>
<accession>A0A2G9V750</accession>
<feature type="region of interest" description="Disordered" evidence="1">
    <location>
        <begin position="1"/>
        <end position="87"/>
    </location>
</feature>
<dbReference type="AlphaFoldDB" id="A0A2G9V750"/>
<sequence length="87" mass="9392">MVHSKCSTFSDKQKSMEPGHTWRRPTDESLTPSFLTPPRGAVSMRNPRGRMGGVVRAGGGGGTTPTGWKPWSSNAASSQKQQFLSDD</sequence>
<evidence type="ECO:0000313" key="3">
    <source>
        <dbReference type="Proteomes" id="UP000230423"/>
    </source>
</evidence>
<evidence type="ECO:0000313" key="2">
    <source>
        <dbReference type="EMBL" id="PIO77560.1"/>
    </source>
</evidence>
<dbReference type="EMBL" id="KZ344993">
    <property type="protein sequence ID" value="PIO77560.1"/>
    <property type="molecule type" value="Genomic_DNA"/>
</dbReference>
<dbReference type="Proteomes" id="UP000230423">
    <property type="component" value="Unassembled WGS sequence"/>
</dbReference>
<gene>
    <name evidence="2" type="ORF">TELCIR_00322</name>
</gene>
<proteinExistence type="predicted"/>
<feature type="compositionally biased region" description="Polar residues" evidence="1">
    <location>
        <begin position="1"/>
        <end position="10"/>
    </location>
</feature>
<evidence type="ECO:0000256" key="1">
    <source>
        <dbReference type="SAM" id="MobiDB-lite"/>
    </source>
</evidence>
<feature type="compositionally biased region" description="Gly residues" evidence="1">
    <location>
        <begin position="50"/>
        <end position="64"/>
    </location>
</feature>
<organism evidence="2 3">
    <name type="scientific">Teladorsagia circumcincta</name>
    <name type="common">Brown stomach worm</name>
    <name type="synonym">Ostertagia circumcincta</name>
    <dbReference type="NCBI Taxonomy" id="45464"/>
    <lineage>
        <taxon>Eukaryota</taxon>
        <taxon>Metazoa</taxon>
        <taxon>Ecdysozoa</taxon>
        <taxon>Nematoda</taxon>
        <taxon>Chromadorea</taxon>
        <taxon>Rhabditida</taxon>
        <taxon>Rhabditina</taxon>
        <taxon>Rhabditomorpha</taxon>
        <taxon>Strongyloidea</taxon>
        <taxon>Trichostrongylidae</taxon>
        <taxon>Teladorsagia</taxon>
    </lineage>
</organism>
<keyword evidence="3" id="KW-1185">Reference proteome</keyword>